<accession>A0A439DD77</accession>
<dbReference type="Proteomes" id="UP000286045">
    <property type="component" value="Unassembled WGS sequence"/>
</dbReference>
<proteinExistence type="predicted"/>
<organism evidence="1 2">
    <name type="scientific">Xylaria grammica</name>
    <dbReference type="NCBI Taxonomy" id="363999"/>
    <lineage>
        <taxon>Eukaryota</taxon>
        <taxon>Fungi</taxon>
        <taxon>Dikarya</taxon>
        <taxon>Ascomycota</taxon>
        <taxon>Pezizomycotina</taxon>
        <taxon>Sordariomycetes</taxon>
        <taxon>Xylariomycetidae</taxon>
        <taxon>Xylariales</taxon>
        <taxon>Xylariaceae</taxon>
        <taxon>Xylaria</taxon>
    </lineage>
</organism>
<keyword evidence="2" id="KW-1185">Reference proteome</keyword>
<dbReference type="EMBL" id="RYZI01000053">
    <property type="protein sequence ID" value="RWA12353.1"/>
    <property type="molecule type" value="Genomic_DNA"/>
</dbReference>
<name>A0A439DD77_9PEZI</name>
<sequence length="373" mass="41370">MERRSRFCIWASPHVRSLTLRVAQPTLVSYERETLINANNWVQEVLLRLPPVLETLDKLYSFSLHVSGTTPAFSFQVSPRAIQALINALPQSCVNLEIDTFGLDLIPPSLAATLSDQSPTHLCEALRHVLPRMHRVRIRLSSTCPALIGTFTKNEDTKTGFFNPIKAPHLETLLINCRRGHGLCYLCHNPTAPTAALTPWTPLASALRQFADTPEACSPSAKICILGSPTTNSLDESVHKTIAITDLHHQSTCAFPILRVTPNVPDGWLMRVGQGRGIFSHLWALEEFAEGKQWVDLSIGARLPLRIAETEGEEVLALPTVDEEEWRAAHARKSCVTWKNEALAGSILLDAETRVDPETYMDLAPVVEQTQRG</sequence>
<comment type="caution">
    <text evidence="1">The sequence shown here is derived from an EMBL/GenBank/DDBJ whole genome shotgun (WGS) entry which is preliminary data.</text>
</comment>
<evidence type="ECO:0000313" key="2">
    <source>
        <dbReference type="Proteomes" id="UP000286045"/>
    </source>
</evidence>
<dbReference type="AlphaFoldDB" id="A0A439DD77"/>
<reference evidence="1 2" key="1">
    <citation type="submission" date="2018-12" db="EMBL/GenBank/DDBJ databases">
        <title>Draft genome sequence of Xylaria grammica IHI A82.</title>
        <authorList>
            <person name="Buettner E."/>
            <person name="Kellner H."/>
        </authorList>
    </citation>
    <scope>NUCLEOTIDE SEQUENCE [LARGE SCALE GENOMIC DNA]</scope>
    <source>
        <strain evidence="1 2">IHI A82</strain>
    </source>
</reference>
<evidence type="ECO:0000313" key="1">
    <source>
        <dbReference type="EMBL" id="RWA12353.1"/>
    </source>
</evidence>
<dbReference type="STRING" id="363999.A0A439DD77"/>
<gene>
    <name evidence="1" type="ORF">EKO27_g2734</name>
</gene>
<protein>
    <submittedName>
        <fullName evidence="1">Uncharacterized protein</fullName>
    </submittedName>
</protein>